<accession>A0A1T4KRV6</accession>
<sequence length="135" mass="15653">MDGFYLCNSFSGTYNGASDILKITYNLSSSLQADTILNYYDSQAFRDSPLYKREQLQSKYQDLTTSTNFDAIDTKTTFIECSYDFYIKNNNLKLPYALAHQTQNNFTLNKDLLLNKNNVKIRETFKTAFKINLND</sequence>
<organism evidence="1 2">
    <name type="scientific">Mycoplasmopsis verecunda</name>
    <dbReference type="NCBI Taxonomy" id="171291"/>
    <lineage>
        <taxon>Bacteria</taxon>
        <taxon>Bacillati</taxon>
        <taxon>Mycoplasmatota</taxon>
        <taxon>Mycoplasmoidales</taxon>
        <taxon>Metamycoplasmataceae</taxon>
        <taxon>Mycoplasmopsis</taxon>
    </lineage>
</organism>
<dbReference type="EMBL" id="FUXF01000004">
    <property type="protein sequence ID" value="SJZ45136.1"/>
    <property type="molecule type" value="Genomic_DNA"/>
</dbReference>
<dbReference type="AlphaFoldDB" id="A0A1T4KRV6"/>
<dbReference type="Proteomes" id="UP000190389">
    <property type="component" value="Unassembled WGS sequence"/>
</dbReference>
<reference evidence="2" key="1">
    <citation type="submission" date="2017-02" db="EMBL/GenBank/DDBJ databases">
        <authorList>
            <person name="Varghese N."/>
            <person name="Submissions S."/>
        </authorList>
    </citation>
    <scope>NUCLEOTIDE SEQUENCE [LARGE SCALE GENOMIC DNA]</scope>
    <source>
        <strain evidence="2">ATCC 27862</strain>
    </source>
</reference>
<proteinExistence type="predicted"/>
<dbReference type="RefSeq" id="WP_078746902.1">
    <property type="nucleotide sequence ID" value="NZ_CP137850.1"/>
</dbReference>
<evidence type="ECO:0000313" key="1">
    <source>
        <dbReference type="EMBL" id="SJZ45136.1"/>
    </source>
</evidence>
<gene>
    <name evidence="1" type="ORF">SAMN02745154_00149</name>
</gene>
<keyword evidence="2" id="KW-1185">Reference proteome</keyword>
<evidence type="ECO:0000313" key="2">
    <source>
        <dbReference type="Proteomes" id="UP000190389"/>
    </source>
</evidence>
<protein>
    <submittedName>
        <fullName evidence="1">Uncharacterized protein</fullName>
    </submittedName>
</protein>
<name>A0A1T4KRV6_9BACT</name>